<reference evidence="1" key="1">
    <citation type="journal article" date="2015" name="Genome Biol. Evol.">
        <title>Organellar Genomes of White Spruce (Picea glauca): Assembly and Annotation.</title>
        <authorList>
            <person name="Jackman S.D."/>
            <person name="Warren R.L."/>
            <person name="Gibb E.A."/>
            <person name="Vandervalk B.P."/>
            <person name="Mohamadi H."/>
            <person name="Chu J."/>
            <person name="Raymond A."/>
            <person name="Pleasance S."/>
            <person name="Coope R."/>
            <person name="Wildung M.R."/>
            <person name="Ritland C.E."/>
            <person name="Bousquet J."/>
            <person name="Jones S.J."/>
            <person name="Bohlmann J."/>
            <person name="Birol I."/>
        </authorList>
    </citation>
    <scope>NUCLEOTIDE SEQUENCE [LARGE SCALE GENOMIC DNA]</scope>
    <source>
        <tissue evidence="1">Flushing bud</tissue>
    </source>
</reference>
<evidence type="ECO:0000313" key="1">
    <source>
        <dbReference type="EMBL" id="KUM45577.1"/>
    </source>
</evidence>
<gene>
    <name evidence="1" type="ORF">ABT39_MTgene2412</name>
</gene>
<comment type="caution">
    <text evidence="1">The sequence shown here is derived from an EMBL/GenBank/DDBJ whole genome shotgun (WGS) entry which is preliminary data.</text>
</comment>
<sequence length="86" mass="9896">MRTHHQPPSPLSLGGNRIVHNLSKEGAIEPDYSWRMRALIYVIVNEPVTNPFYDPPLPICLFRISSHEIVIRISRPLKKDVPPLPY</sequence>
<accession>A0A117NFP4</accession>
<proteinExistence type="predicted"/>
<geneLocation type="mitochondrion" evidence="1"/>
<organism evidence="1">
    <name type="scientific">Picea glauca</name>
    <name type="common">White spruce</name>
    <name type="synonym">Pinus glauca</name>
    <dbReference type="NCBI Taxonomy" id="3330"/>
    <lineage>
        <taxon>Eukaryota</taxon>
        <taxon>Viridiplantae</taxon>
        <taxon>Streptophyta</taxon>
        <taxon>Embryophyta</taxon>
        <taxon>Tracheophyta</taxon>
        <taxon>Spermatophyta</taxon>
        <taxon>Pinopsida</taxon>
        <taxon>Pinidae</taxon>
        <taxon>Conifers I</taxon>
        <taxon>Pinales</taxon>
        <taxon>Pinaceae</taxon>
        <taxon>Picea</taxon>
    </lineage>
</organism>
<keyword evidence="1" id="KW-0496">Mitochondrion</keyword>
<protein>
    <submittedName>
        <fullName evidence="1">Uncharacterized protein</fullName>
    </submittedName>
</protein>
<dbReference type="EMBL" id="LKAM01000017">
    <property type="protein sequence ID" value="KUM45577.1"/>
    <property type="molecule type" value="Genomic_DNA"/>
</dbReference>
<dbReference type="AlphaFoldDB" id="A0A117NFP4"/>
<name>A0A117NFP4_PICGL</name>